<protein>
    <submittedName>
        <fullName evidence="2">Uncharacterized protein</fullName>
    </submittedName>
</protein>
<sequence>MGWAEDNMGLGGGQHGVGEDSMGCAGVIASLSSRWMGGVGGGVAGRPASDEVRTSDGTADDCSDGTADGCSISDLLLLRDSRRRSIVRSSAFNSCAASSRLMRSAGSGVKNQEQNSPKDSETLVTACKCATPWVRYERKSTSLRRAWRHG</sequence>
<gene>
    <name evidence="2" type="ORF">BD626DRAFT_495678</name>
</gene>
<comment type="caution">
    <text evidence="2">The sequence shown here is derived from an EMBL/GenBank/DDBJ whole genome shotgun (WGS) entry which is preliminary data.</text>
</comment>
<keyword evidence="3" id="KW-1185">Reference proteome</keyword>
<dbReference type="EMBL" id="VDMD01000010">
    <property type="protein sequence ID" value="TRM63150.1"/>
    <property type="molecule type" value="Genomic_DNA"/>
</dbReference>
<name>A0A550CEE7_9AGAR</name>
<dbReference type="Proteomes" id="UP000320762">
    <property type="component" value="Unassembled WGS sequence"/>
</dbReference>
<feature type="region of interest" description="Disordered" evidence="1">
    <location>
        <begin position="99"/>
        <end position="121"/>
    </location>
</feature>
<dbReference type="AlphaFoldDB" id="A0A550CEE7"/>
<reference evidence="2 3" key="1">
    <citation type="journal article" date="2019" name="New Phytol.">
        <title>Comparative genomics reveals unique wood-decay strategies and fruiting body development in the Schizophyllaceae.</title>
        <authorList>
            <person name="Almasi E."/>
            <person name="Sahu N."/>
            <person name="Krizsan K."/>
            <person name="Balint B."/>
            <person name="Kovacs G.M."/>
            <person name="Kiss B."/>
            <person name="Cseklye J."/>
            <person name="Drula E."/>
            <person name="Henrissat B."/>
            <person name="Nagy I."/>
            <person name="Chovatia M."/>
            <person name="Adam C."/>
            <person name="LaButti K."/>
            <person name="Lipzen A."/>
            <person name="Riley R."/>
            <person name="Grigoriev I.V."/>
            <person name="Nagy L.G."/>
        </authorList>
    </citation>
    <scope>NUCLEOTIDE SEQUENCE [LARGE SCALE GENOMIC DNA]</scope>
    <source>
        <strain evidence="2 3">NL-1724</strain>
    </source>
</reference>
<feature type="region of interest" description="Disordered" evidence="1">
    <location>
        <begin position="42"/>
        <end position="68"/>
    </location>
</feature>
<evidence type="ECO:0000313" key="3">
    <source>
        <dbReference type="Proteomes" id="UP000320762"/>
    </source>
</evidence>
<evidence type="ECO:0000256" key="1">
    <source>
        <dbReference type="SAM" id="MobiDB-lite"/>
    </source>
</evidence>
<evidence type="ECO:0000313" key="2">
    <source>
        <dbReference type="EMBL" id="TRM63150.1"/>
    </source>
</evidence>
<organism evidence="2 3">
    <name type="scientific">Schizophyllum amplum</name>
    <dbReference type="NCBI Taxonomy" id="97359"/>
    <lineage>
        <taxon>Eukaryota</taxon>
        <taxon>Fungi</taxon>
        <taxon>Dikarya</taxon>
        <taxon>Basidiomycota</taxon>
        <taxon>Agaricomycotina</taxon>
        <taxon>Agaricomycetes</taxon>
        <taxon>Agaricomycetidae</taxon>
        <taxon>Agaricales</taxon>
        <taxon>Schizophyllaceae</taxon>
        <taxon>Schizophyllum</taxon>
    </lineage>
</organism>
<proteinExistence type="predicted"/>
<accession>A0A550CEE7</accession>